<reference evidence="2" key="1">
    <citation type="submission" date="2016-09" db="EMBL/GenBank/DDBJ databases">
        <authorList>
            <person name="Jeantristanb JTB J.-T."/>
            <person name="Ricardo R."/>
        </authorList>
    </citation>
    <scope>NUCLEOTIDE SEQUENCE [LARGE SCALE GENOMIC DNA]</scope>
</reference>
<sequence>MFGILGRRSRNNGKCSLERTTRDYNLDKTRTACIALGIDANNFGTGKRCTAWYNGRCAATCETPANRPSIFKVGTNRRRQSTCVRICLTQCPIG</sequence>
<dbReference type="Proteomes" id="UP000198372">
    <property type="component" value="Unassembled WGS sequence"/>
</dbReference>
<dbReference type="AlphaFoldDB" id="A0A238FE13"/>
<dbReference type="OrthoDB" id="10467827at2759"/>
<dbReference type="EMBL" id="FMSP01000005">
    <property type="protein sequence ID" value="SCV70124.1"/>
    <property type="molecule type" value="Genomic_DNA"/>
</dbReference>
<gene>
    <name evidence="1" type="ORF">BQ2448_1518</name>
</gene>
<keyword evidence="2" id="KW-1185">Reference proteome</keyword>
<evidence type="ECO:0000313" key="1">
    <source>
        <dbReference type="EMBL" id="SCV70124.1"/>
    </source>
</evidence>
<accession>A0A238FE13</accession>
<protein>
    <submittedName>
        <fullName evidence="1">BQ2448_1518 protein</fullName>
    </submittedName>
</protein>
<evidence type="ECO:0000313" key="2">
    <source>
        <dbReference type="Proteomes" id="UP000198372"/>
    </source>
</evidence>
<organism evidence="1 2">
    <name type="scientific">Microbotryum intermedium</name>
    <dbReference type="NCBI Taxonomy" id="269621"/>
    <lineage>
        <taxon>Eukaryota</taxon>
        <taxon>Fungi</taxon>
        <taxon>Dikarya</taxon>
        <taxon>Basidiomycota</taxon>
        <taxon>Pucciniomycotina</taxon>
        <taxon>Microbotryomycetes</taxon>
        <taxon>Microbotryales</taxon>
        <taxon>Microbotryaceae</taxon>
        <taxon>Microbotryum</taxon>
    </lineage>
</organism>
<proteinExistence type="predicted"/>
<name>A0A238FE13_9BASI</name>